<dbReference type="STRING" id="1149755.A0A2J6RFE0"/>
<gene>
    <name evidence="2" type="ORF">L207DRAFT_635987</name>
</gene>
<feature type="transmembrane region" description="Helical" evidence="1">
    <location>
        <begin position="157"/>
        <end position="183"/>
    </location>
</feature>
<proteinExistence type="predicted"/>
<reference evidence="2 3" key="1">
    <citation type="submission" date="2016-04" db="EMBL/GenBank/DDBJ databases">
        <title>A degradative enzymes factory behind the ericoid mycorrhizal symbiosis.</title>
        <authorList>
            <consortium name="DOE Joint Genome Institute"/>
            <person name="Martino E."/>
            <person name="Morin E."/>
            <person name="Grelet G."/>
            <person name="Kuo A."/>
            <person name="Kohler A."/>
            <person name="Daghino S."/>
            <person name="Barry K."/>
            <person name="Choi C."/>
            <person name="Cichocki N."/>
            <person name="Clum A."/>
            <person name="Copeland A."/>
            <person name="Hainaut M."/>
            <person name="Haridas S."/>
            <person name="Labutti K."/>
            <person name="Lindquist E."/>
            <person name="Lipzen A."/>
            <person name="Khouja H.-R."/>
            <person name="Murat C."/>
            <person name="Ohm R."/>
            <person name="Olson A."/>
            <person name="Spatafora J."/>
            <person name="Veneault-Fourrey C."/>
            <person name="Henrissat B."/>
            <person name="Grigoriev I."/>
            <person name="Martin F."/>
            <person name="Perotto S."/>
        </authorList>
    </citation>
    <scope>NUCLEOTIDE SEQUENCE [LARGE SCALE GENOMIC DNA]</scope>
    <source>
        <strain evidence="2 3">F</strain>
    </source>
</reference>
<sequence>MSRILESGRNSLKACCRGFMVFLRTILPLHASAWEEVSGPVQKLLEASDTEQENLVKLWHQQTSSQLNVICITSTLMGSVIATAFTWPLLEDGDSDQKVVLGIWYSALLLALGAIATATQQAVKLARLNTYPDCRQRVCNMLGVYEGQQWRPRKVQLFIWQTPVMLQNGSIYMFLAGLVLLIWKTTLENWSMDQLKIIILFTMTLAFTISVYVLTSFGLYWSSS</sequence>
<evidence type="ECO:0000313" key="3">
    <source>
        <dbReference type="Proteomes" id="UP000235786"/>
    </source>
</evidence>
<dbReference type="OrthoDB" id="3562566at2759"/>
<feature type="transmembrane region" description="Helical" evidence="1">
    <location>
        <begin position="99"/>
        <end position="118"/>
    </location>
</feature>
<feature type="transmembrane region" description="Helical" evidence="1">
    <location>
        <begin position="67"/>
        <end position="87"/>
    </location>
</feature>
<keyword evidence="3" id="KW-1185">Reference proteome</keyword>
<keyword evidence="1" id="KW-0812">Transmembrane</keyword>
<name>A0A2J6RFE0_HYAVF</name>
<protein>
    <submittedName>
        <fullName evidence="2">Uncharacterized protein</fullName>
    </submittedName>
</protein>
<evidence type="ECO:0000256" key="1">
    <source>
        <dbReference type="SAM" id="Phobius"/>
    </source>
</evidence>
<dbReference type="EMBL" id="KZ613949">
    <property type="protein sequence ID" value="PMD37234.1"/>
    <property type="molecule type" value="Genomic_DNA"/>
</dbReference>
<organism evidence="2 3">
    <name type="scientific">Hyaloscypha variabilis (strain UAMH 11265 / GT02V1 / F)</name>
    <name type="common">Meliniomyces variabilis</name>
    <dbReference type="NCBI Taxonomy" id="1149755"/>
    <lineage>
        <taxon>Eukaryota</taxon>
        <taxon>Fungi</taxon>
        <taxon>Dikarya</taxon>
        <taxon>Ascomycota</taxon>
        <taxon>Pezizomycotina</taxon>
        <taxon>Leotiomycetes</taxon>
        <taxon>Helotiales</taxon>
        <taxon>Hyaloscyphaceae</taxon>
        <taxon>Hyaloscypha</taxon>
        <taxon>Hyaloscypha variabilis</taxon>
    </lineage>
</organism>
<evidence type="ECO:0000313" key="2">
    <source>
        <dbReference type="EMBL" id="PMD37234.1"/>
    </source>
</evidence>
<accession>A0A2J6RFE0</accession>
<keyword evidence="1" id="KW-0472">Membrane</keyword>
<feature type="transmembrane region" description="Helical" evidence="1">
    <location>
        <begin position="195"/>
        <end position="221"/>
    </location>
</feature>
<dbReference type="AlphaFoldDB" id="A0A2J6RFE0"/>
<dbReference type="Proteomes" id="UP000235786">
    <property type="component" value="Unassembled WGS sequence"/>
</dbReference>
<keyword evidence="1" id="KW-1133">Transmembrane helix</keyword>